<evidence type="ECO:0000313" key="1">
    <source>
        <dbReference type="EMBL" id="CAA7019787.1"/>
    </source>
</evidence>
<dbReference type="Proteomes" id="UP000467841">
    <property type="component" value="Unassembled WGS sequence"/>
</dbReference>
<dbReference type="OrthoDB" id="5835829at2759"/>
<comment type="caution">
    <text evidence="1">The sequence shown here is derived from an EMBL/GenBank/DDBJ whole genome shotgun (WGS) entry which is preliminary data.</text>
</comment>
<reference evidence="1" key="1">
    <citation type="submission" date="2020-01" db="EMBL/GenBank/DDBJ databases">
        <authorList>
            <person name="Mishra B."/>
        </authorList>
    </citation>
    <scope>NUCLEOTIDE SEQUENCE [LARGE SCALE GENOMIC DNA]</scope>
</reference>
<organism evidence="1 2">
    <name type="scientific">Microthlaspi erraticum</name>
    <dbReference type="NCBI Taxonomy" id="1685480"/>
    <lineage>
        <taxon>Eukaryota</taxon>
        <taxon>Viridiplantae</taxon>
        <taxon>Streptophyta</taxon>
        <taxon>Embryophyta</taxon>
        <taxon>Tracheophyta</taxon>
        <taxon>Spermatophyta</taxon>
        <taxon>Magnoliopsida</taxon>
        <taxon>eudicotyledons</taxon>
        <taxon>Gunneridae</taxon>
        <taxon>Pentapetalae</taxon>
        <taxon>rosids</taxon>
        <taxon>malvids</taxon>
        <taxon>Brassicales</taxon>
        <taxon>Brassicaceae</taxon>
        <taxon>Coluteocarpeae</taxon>
        <taxon>Microthlaspi</taxon>
    </lineage>
</organism>
<evidence type="ECO:0000313" key="2">
    <source>
        <dbReference type="Proteomes" id="UP000467841"/>
    </source>
</evidence>
<gene>
    <name evidence="1" type="ORF">MERR_LOCUS7022</name>
</gene>
<dbReference type="PANTHER" id="PTHR48045">
    <property type="entry name" value="UDP-GLYCOSYLTRANSFERASE 72B1"/>
    <property type="match status" value="1"/>
</dbReference>
<sequence>MVVLAFVYDQGLIARVIEEKKIGYMIPRDETEGFFTKESVAKSLRLVMEDEEGKIYRENVKDMKQVFGDMDRQDRYVDSFLDYLVANR</sequence>
<dbReference type="SUPFAM" id="SSF53756">
    <property type="entry name" value="UDP-Glycosyltransferase/glycogen phosphorylase"/>
    <property type="match status" value="1"/>
</dbReference>
<dbReference type="AlphaFoldDB" id="A0A6D2HVL8"/>
<protein>
    <submittedName>
        <fullName evidence="1">Uncharacterized protein</fullName>
    </submittedName>
</protein>
<dbReference type="Gene3D" id="3.40.50.2000">
    <property type="entry name" value="Glycogen Phosphorylase B"/>
    <property type="match status" value="1"/>
</dbReference>
<proteinExistence type="predicted"/>
<dbReference type="PANTHER" id="PTHR48045:SF20">
    <property type="entry name" value="UDP-RHAMNOSE:RHAMNOSYLTRANSFERASE 1"/>
    <property type="match status" value="1"/>
</dbReference>
<dbReference type="EMBL" id="CACVBM020000488">
    <property type="protein sequence ID" value="CAA7019787.1"/>
    <property type="molecule type" value="Genomic_DNA"/>
</dbReference>
<name>A0A6D2HVL8_9BRAS</name>
<keyword evidence="2" id="KW-1185">Reference proteome</keyword>
<accession>A0A6D2HVL8</accession>